<name>A0A0A9AEN4_ARUDO</name>
<dbReference type="AlphaFoldDB" id="A0A0A9AEN4"/>
<evidence type="ECO:0000313" key="1">
    <source>
        <dbReference type="EMBL" id="JAD45557.1"/>
    </source>
</evidence>
<reference evidence="1" key="2">
    <citation type="journal article" date="2015" name="Data Brief">
        <title>Shoot transcriptome of the giant reed, Arundo donax.</title>
        <authorList>
            <person name="Barrero R.A."/>
            <person name="Guerrero F.D."/>
            <person name="Moolhuijzen P."/>
            <person name="Goolsby J.A."/>
            <person name="Tidwell J."/>
            <person name="Bellgard S.E."/>
            <person name="Bellgard M.I."/>
        </authorList>
    </citation>
    <scope>NUCLEOTIDE SEQUENCE</scope>
    <source>
        <tissue evidence="1">Shoot tissue taken approximately 20 cm above the soil surface</tissue>
    </source>
</reference>
<organism evidence="1">
    <name type="scientific">Arundo donax</name>
    <name type="common">Giant reed</name>
    <name type="synonym">Donax arundinaceus</name>
    <dbReference type="NCBI Taxonomy" id="35708"/>
    <lineage>
        <taxon>Eukaryota</taxon>
        <taxon>Viridiplantae</taxon>
        <taxon>Streptophyta</taxon>
        <taxon>Embryophyta</taxon>
        <taxon>Tracheophyta</taxon>
        <taxon>Spermatophyta</taxon>
        <taxon>Magnoliopsida</taxon>
        <taxon>Liliopsida</taxon>
        <taxon>Poales</taxon>
        <taxon>Poaceae</taxon>
        <taxon>PACMAD clade</taxon>
        <taxon>Arundinoideae</taxon>
        <taxon>Arundineae</taxon>
        <taxon>Arundo</taxon>
    </lineage>
</organism>
<accession>A0A0A9AEN4</accession>
<proteinExistence type="predicted"/>
<dbReference type="EMBL" id="GBRH01252338">
    <property type="protein sequence ID" value="JAD45557.1"/>
    <property type="molecule type" value="Transcribed_RNA"/>
</dbReference>
<reference evidence="1" key="1">
    <citation type="submission" date="2014-09" db="EMBL/GenBank/DDBJ databases">
        <authorList>
            <person name="Magalhaes I.L.F."/>
            <person name="Oliveira U."/>
            <person name="Santos F.R."/>
            <person name="Vidigal T.H.D.A."/>
            <person name="Brescovit A.D."/>
            <person name="Santos A.J."/>
        </authorList>
    </citation>
    <scope>NUCLEOTIDE SEQUENCE</scope>
    <source>
        <tissue evidence="1">Shoot tissue taken approximately 20 cm above the soil surface</tissue>
    </source>
</reference>
<protein>
    <submittedName>
        <fullName evidence="1">Uncharacterized protein</fullName>
    </submittedName>
</protein>
<sequence length="49" mass="5468">MKNATAATVKHWASLHLQYLVAAELSGCRTSPTCYSTRTFLSPLRRLCL</sequence>